<dbReference type="EMBL" id="BAAARN010000001">
    <property type="protein sequence ID" value="GAA2731436.1"/>
    <property type="molecule type" value="Genomic_DNA"/>
</dbReference>
<accession>A0ABN3UEV4</accession>
<organism evidence="2 3">
    <name type="scientific">Pedococcus aerophilus</name>
    <dbReference type="NCBI Taxonomy" id="436356"/>
    <lineage>
        <taxon>Bacteria</taxon>
        <taxon>Bacillati</taxon>
        <taxon>Actinomycetota</taxon>
        <taxon>Actinomycetes</taxon>
        <taxon>Micrococcales</taxon>
        <taxon>Intrasporangiaceae</taxon>
        <taxon>Pedococcus</taxon>
    </lineage>
</organism>
<evidence type="ECO:0000256" key="1">
    <source>
        <dbReference type="SAM" id="MobiDB-lite"/>
    </source>
</evidence>
<sequence>MKERVAELQPELEPEIESSHEQFAHTGQPRRAVSGRRGSPHTLPLDVAFRVIVSESGTTSTSGAIGALHYEGSPNRV</sequence>
<feature type="region of interest" description="Disordered" evidence="1">
    <location>
        <begin position="58"/>
        <end position="77"/>
    </location>
</feature>
<evidence type="ECO:0000313" key="3">
    <source>
        <dbReference type="Proteomes" id="UP001501326"/>
    </source>
</evidence>
<gene>
    <name evidence="2" type="ORF">GCM10009867_05040</name>
</gene>
<dbReference type="Proteomes" id="UP001501326">
    <property type="component" value="Unassembled WGS sequence"/>
</dbReference>
<proteinExistence type="predicted"/>
<name>A0ABN3UEV4_9MICO</name>
<keyword evidence="3" id="KW-1185">Reference proteome</keyword>
<comment type="caution">
    <text evidence="2">The sequence shown here is derived from an EMBL/GenBank/DDBJ whole genome shotgun (WGS) entry which is preliminary data.</text>
</comment>
<reference evidence="2 3" key="1">
    <citation type="journal article" date="2019" name="Int. J. Syst. Evol. Microbiol.">
        <title>The Global Catalogue of Microorganisms (GCM) 10K type strain sequencing project: providing services to taxonomists for standard genome sequencing and annotation.</title>
        <authorList>
            <consortium name="The Broad Institute Genomics Platform"/>
            <consortium name="The Broad Institute Genome Sequencing Center for Infectious Disease"/>
            <person name="Wu L."/>
            <person name="Ma J."/>
        </authorList>
    </citation>
    <scope>NUCLEOTIDE SEQUENCE [LARGE SCALE GENOMIC DNA]</scope>
    <source>
        <strain evidence="2 3">JCM 16378</strain>
    </source>
</reference>
<protein>
    <submittedName>
        <fullName evidence="2">Uncharacterized protein</fullName>
    </submittedName>
</protein>
<evidence type="ECO:0000313" key="2">
    <source>
        <dbReference type="EMBL" id="GAA2731436.1"/>
    </source>
</evidence>
<feature type="region of interest" description="Disordered" evidence="1">
    <location>
        <begin position="1"/>
        <end position="41"/>
    </location>
</feature>